<dbReference type="SUPFAM" id="SSF51569">
    <property type="entry name" value="Aldolase"/>
    <property type="match status" value="1"/>
</dbReference>
<dbReference type="NCBIfam" id="TIGR01093">
    <property type="entry name" value="aroD"/>
    <property type="match status" value="1"/>
</dbReference>
<dbReference type="HAMAP" id="MF_00214">
    <property type="entry name" value="AroD"/>
    <property type="match status" value="1"/>
</dbReference>
<dbReference type="EC" id="4.2.1.10" evidence="4"/>
<name>A0A7C3MG70_ARCFL</name>
<dbReference type="EMBL" id="DTLB01000046">
    <property type="protein sequence ID" value="HFW32836.1"/>
    <property type="molecule type" value="Genomic_DNA"/>
</dbReference>
<feature type="active site" description="Schiff-base intermediate with substrate" evidence="4">
    <location>
        <position position="122"/>
    </location>
</feature>
<keyword evidence="4" id="KW-0057">Aromatic amino acid biosynthesis</keyword>
<keyword evidence="2 4" id="KW-0456">Lyase</keyword>
<accession>A0A7C3MG70</accession>
<gene>
    <name evidence="4 5" type="primary">aroD</name>
    <name evidence="5" type="ORF">ENW66_07825</name>
</gene>
<protein>
    <recommendedName>
        <fullName evidence="4">3-dehydroquinate dehydratase</fullName>
        <shortName evidence="4">3-dehydroquinase</shortName>
        <ecNumber evidence="4">4.2.1.10</ecNumber>
    </recommendedName>
    <alternativeName>
        <fullName evidence="4">Type I DHQase</fullName>
    </alternativeName>
    <alternativeName>
        <fullName evidence="4">Type I dehydroquinase</fullName>
        <shortName evidence="4">DHQ1</shortName>
    </alternativeName>
</protein>
<dbReference type="AlphaFoldDB" id="A0A7C3MG70"/>
<dbReference type="GO" id="GO:0009423">
    <property type="term" value="P:chorismate biosynthetic process"/>
    <property type="evidence" value="ECO:0007669"/>
    <property type="project" value="UniProtKB-UniRule"/>
</dbReference>
<evidence type="ECO:0000256" key="1">
    <source>
        <dbReference type="ARBA" id="ARBA00001864"/>
    </source>
</evidence>
<comment type="function">
    <text evidence="4">Involved in the third step of the chorismate pathway, which leads to the biosynthesis of aromatic amino acids. Catalyzes the cis-dehydration of 3-dehydroquinate (DHQ) and introduces the first double bond of the aromatic ring to yield 3-dehydroshikimate.</text>
</comment>
<evidence type="ECO:0000256" key="4">
    <source>
        <dbReference type="HAMAP-Rule" id="MF_00214"/>
    </source>
</evidence>
<dbReference type="InterPro" id="IPR001381">
    <property type="entry name" value="DHquinase_I"/>
</dbReference>
<dbReference type="Pfam" id="PF01487">
    <property type="entry name" value="DHquinase_I"/>
    <property type="match status" value="1"/>
</dbReference>
<organism evidence="5">
    <name type="scientific">Archaeoglobus fulgidus</name>
    <dbReference type="NCBI Taxonomy" id="2234"/>
    <lineage>
        <taxon>Archaea</taxon>
        <taxon>Methanobacteriati</taxon>
        <taxon>Methanobacteriota</taxon>
        <taxon>Archaeoglobi</taxon>
        <taxon>Archaeoglobales</taxon>
        <taxon>Archaeoglobaceae</taxon>
        <taxon>Archaeoglobus</taxon>
    </lineage>
</organism>
<sequence>MKLVATVSNFEEINLAKDADVVELRLDLFDFRNARVEKEKILTCRRVSDGGRFNGGEIERLEFLREAFESLKPEFVDLENDLPDSAFDFNCQIIESYHNFVETPDYHELKNIVEGKRGDIVKIATMGKSKKDVEKIFKILVNYDDVVAFLMGDRFRFTRILAAYLGSPFIYCYVGSSKAPGQLSLDDAREIISRLG</sequence>
<feature type="binding site" evidence="4">
    <location>
        <begin position="23"/>
        <end position="25"/>
    </location>
    <ligand>
        <name>3-dehydroquinate</name>
        <dbReference type="ChEBI" id="CHEBI:32364"/>
    </ligand>
</feature>
<dbReference type="GO" id="GO:0046279">
    <property type="term" value="P:3,4-dihydroxybenzoate biosynthetic process"/>
    <property type="evidence" value="ECO:0007669"/>
    <property type="project" value="TreeGrafter"/>
</dbReference>
<dbReference type="GO" id="GO:0008652">
    <property type="term" value="P:amino acid biosynthetic process"/>
    <property type="evidence" value="ECO:0007669"/>
    <property type="project" value="UniProtKB-KW"/>
</dbReference>
<comment type="similarity">
    <text evidence="4">Belongs to the type-I 3-dehydroquinase family.</text>
</comment>
<comment type="catalytic activity">
    <reaction evidence="1 4">
        <text>3-dehydroquinate = 3-dehydroshikimate + H2O</text>
        <dbReference type="Rhea" id="RHEA:21096"/>
        <dbReference type="ChEBI" id="CHEBI:15377"/>
        <dbReference type="ChEBI" id="CHEBI:16630"/>
        <dbReference type="ChEBI" id="CHEBI:32364"/>
        <dbReference type="EC" id="4.2.1.10"/>
    </reaction>
</comment>
<comment type="caution">
    <text evidence="4">Lacks conserved residue(s) required for the propagation of feature annotation.</text>
</comment>
<comment type="pathway">
    <text evidence="4">Metabolic intermediate biosynthesis; chorismate biosynthesis; chorismate from D-erythrose 4-phosphate and phosphoenolpyruvate: step 3/7.</text>
</comment>
<dbReference type="Gene3D" id="3.20.20.70">
    <property type="entry name" value="Aldolase class I"/>
    <property type="match status" value="1"/>
</dbReference>
<proteinExistence type="inferred from homology"/>
<keyword evidence="3 4" id="KW-0704">Schiff base</keyword>
<feature type="binding site" evidence="4">
    <location>
        <position position="45"/>
    </location>
    <ligand>
        <name>3-dehydroquinate</name>
        <dbReference type="ChEBI" id="CHEBI:32364"/>
    </ligand>
</feature>
<dbReference type="PANTHER" id="PTHR43699:SF1">
    <property type="entry name" value="3-DEHYDROQUINATE DEHYDRATASE"/>
    <property type="match status" value="1"/>
</dbReference>
<reference evidence="5" key="1">
    <citation type="journal article" date="2020" name="mSystems">
        <title>Genome- and Community-Level Interaction Insights into Carbon Utilization and Element Cycling Functions of Hydrothermarchaeota in Hydrothermal Sediment.</title>
        <authorList>
            <person name="Zhou Z."/>
            <person name="Liu Y."/>
            <person name="Xu W."/>
            <person name="Pan J."/>
            <person name="Luo Z.H."/>
            <person name="Li M."/>
        </authorList>
    </citation>
    <scope>NUCLEOTIDE SEQUENCE [LARGE SCALE GENOMIC DNA]</scope>
    <source>
        <strain evidence="5">SpSt-87</strain>
    </source>
</reference>
<evidence type="ECO:0000256" key="3">
    <source>
        <dbReference type="ARBA" id="ARBA00023270"/>
    </source>
</evidence>
<feature type="active site" description="Proton donor/acceptor" evidence="4">
    <location>
        <position position="98"/>
    </location>
</feature>
<dbReference type="UniPathway" id="UPA00053">
    <property type="reaction ID" value="UER00086"/>
</dbReference>
<feature type="binding site" evidence="4">
    <location>
        <position position="159"/>
    </location>
    <ligand>
        <name>3-dehydroquinate</name>
        <dbReference type="ChEBI" id="CHEBI:32364"/>
    </ligand>
</feature>
<feature type="binding site" evidence="4">
    <location>
        <position position="182"/>
    </location>
    <ligand>
        <name>3-dehydroquinate</name>
        <dbReference type="ChEBI" id="CHEBI:32364"/>
    </ligand>
</feature>
<evidence type="ECO:0000313" key="5">
    <source>
        <dbReference type="EMBL" id="HFW32836.1"/>
    </source>
</evidence>
<comment type="subunit">
    <text evidence="4">Homodimer.</text>
</comment>
<dbReference type="GO" id="GO:0003855">
    <property type="term" value="F:3-dehydroquinate dehydratase activity"/>
    <property type="evidence" value="ECO:0007669"/>
    <property type="project" value="UniProtKB-UniRule"/>
</dbReference>
<dbReference type="PANTHER" id="PTHR43699">
    <property type="entry name" value="3-DEHYDROQUINATE DEHYDRATASE"/>
    <property type="match status" value="1"/>
</dbReference>
<dbReference type="CDD" id="cd00502">
    <property type="entry name" value="DHQase_I"/>
    <property type="match status" value="1"/>
</dbReference>
<dbReference type="GO" id="GO:0009073">
    <property type="term" value="P:aromatic amino acid family biosynthetic process"/>
    <property type="evidence" value="ECO:0007669"/>
    <property type="project" value="UniProtKB-KW"/>
</dbReference>
<comment type="caution">
    <text evidence="5">The sequence shown here is derived from an EMBL/GenBank/DDBJ whole genome shotgun (WGS) entry which is preliminary data.</text>
</comment>
<dbReference type="InterPro" id="IPR013785">
    <property type="entry name" value="Aldolase_TIM"/>
</dbReference>
<dbReference type="InterPro" id="IPR050146">
    <property type="entry name" value="Type-I_3-dehydroquinase"/>
</dbReference>
<keyword evidence="4" id="KW-0028">Amino-acid biosynthesis</keyword>
<evidence type="ECO:0000256" key="2">
    <source>
        <dbReference type="ARBA" id="ARBA00023239"/>
    </source>
</evidence>